<dbReference type="GO" id="GO:0035091">
    <property type="term" value="F:phosphatidylinositol binding"/>
    <property type="evidence" value="ECO:0007669"/>
    <property type="project" value="InterPro"/>
</dbReference>
<dbReference type="EMBL" id="SPLM01000002">
    <property type="protein sequence ID" value="TMW68804.1"/>
    <property type="molecule type" value="Genomic_DNA"/>
</dbReference>
<evidence type="ECO:0000313" key="3">
    <source>
        <dbReference type="Proteomes" id="UP000794436"/>
    </source>
</evidence>
<dbReference type="InterPro" id="IPR001683">
    <property type="entry name" value="PX_dom"/>
</dbReference>
<dbReference type="Pfam" id="PF00787">
    <property type="entry name" value="PX"/>
    <property type="match status" value="1"/>
</dbReference>
<dbReference type="SUPFAM" id="SSF64268">
    <property type="entry name" value="PX domain"/>
    <property type="match status" value="1"/>
</dbReference>
<dbReference type="AlphaFoldDB" id="A0A8K1FPX1"/>
<organism evidence="2 3">
    <name type="scientific">Pythium oligandrum</name>
    <name type="common">Mycoparasitic fungus</name>
    <dbReference type="NCBI Taxonomy" id="41045"/>
    <lineage>
        <taxon>Eukaryota</taxon>
        <taxon>Sar</taxon>
        <taxon>Stramenopiles</taxon>
        <taxon>Oomycota</taxon>
        <taxon>Peronosporomycetes</taxon>
        <taxon>Pythiales</taxon>
        <taxon>Pythiaceae</taxon>
        <taxon>Pythium</taxon>
    </lineage>
</organism>
<feature type="domain" description="PX" evidence="1">
    <location>
        <begin position="1"/>
        <end position="157"/>
    </location>
</feature>
<dbReference type="InterPro" id="IPR036871">
    <property type="entry name" value="PX_dom_sf"/>
</dbReference>
<dbReference type="Gene3D" id="3.30.1520.10">
    <property type="entry name" value="Phox-like domain"/>
    <property type="match status" value="1"/>
</dbReference>
<reference evidence="2" key="1">
    <citation type="submission" date="2019-03" db="EMBL/GenBank/DDBJ databases">
        <title>Long read genome sequence of the mycoparasitic Pythium oligandrum ATCC 38472 isolated from sugarbeet rhizosphere.</title>
        <authorList>
            <person name="Gaulin E."/>
        </authorList>
    </citation>
    <scope>NUCLEOTIDE SEQUENCE</scope>
    <source>
        <strain evidence="2">ATCC 38472_TT</strain>
    </source>
</reference>
<proteinExistence type="predicted"/>
<gene>
    <name evidence="2" type="ORF">Poli38472_006272</name>
</gene>
<keyword evidence="3" id="KW-1185">Reference proteome</keyword>
<accession>A0A8K1FPX1</accession>
<dbReference type="OrthoDB" id="66427at2759"/>
<sequence length="392" mass="44730">MTMALDVLKPSPLKLHVRAARQPEGQTQPQYEILCRATIPKADGPRRHDVSTLMFNDPSSTVEWSIWKSYEDFHTFDLQMRVRPSTFAKVMVTVAFAPSHKVRALFHQDQSARFFEKRRKELDYYLQRILLLSDVGDFVSGNGSSILAEFIRAGDHIPNLRLSNASTADSSHGLRQLHVDLRSTYSPPPPKEYDVPAKTRKECKQEIEDELVARGGENAFKLFRKRAKTFRKENDSLHAATEFVAFVNSQYDREFAMWLLTRFYHSLRNEEQRAALSAAGGLREEEQVARRSEKLRRRSVDMLPMSPLATHKPTSKELLAKVEKLAAGDKQRVAAFKRAAKSLGKEEMSTPEFVQFLLSTFGERDGRRILKMAAEVVPSQRLQQELRAAVAP</sequence>
<name>A0A8K1FPX1_PYTOL</name>
<protein>
    <recommendedName>
        <fullName evidence="1">PX domain-containing protein</fullName>
    </recommendedName>
</protein>
<comment type="caution">
    <text evidence="2">The sequence shown here is derived from an EMBL/GenBank/DDBJ whole genome shotgun (WGS) entry which is preliminary data.</text>
</comment>
<evidence type="ECO:0000313" key="2">
    <source>
        <dbReference type="EMBL" id="TMW68804.1"/>
    </source>
</evidence>
<dbReference type="InterPro" id="IPR057634">
    <property type="entry name" value="PAH_ZNF598/HEL2"/>
</dbReference>
<dbReference type="Proteomes" id="UP000794436">
    <property type="component" value="Unassembled WGS sequence"/>
</dbReference>
<evidence type="ECO:0000259" key="1">
    <source>
        <dbReference type="PROSITE" id="PS50195"/>
    </source>
</evidence>
<dbReference type="PROSITE" id="PS50195">
    <property type="entry name" value="PX"/>
    <property type="match status" value="1"/>
</dbReference>
<dbReference type="Pfam" id="PF23202">
    <property type="entry name" value="PAH_ZNF598"/>
    <property type="match status" value="1"/>
</dbReference>